<reference evidence="1" key="1">
    <citation type="submission" date="2021-02" db="EMBL/GenBank/DDBJ databases">
        <title>Natronoglycomyces albus gen. nov., sp. nov, a haloalkaliphilic actinobacterium from a soda solonchak soil.</title>
        <authorList>
            <person name="Sorokin D.Y."/>
            <person name="Khijniak T.V."/>
            <person name="Zakharycheva A.P."/>
            <person name="Boueva O.V."/>
            <person name="Ariskina E.V."/>
            <person name="Hahnke R.L."/>
            <person name="Bunk B."/>
            <person name="Sproer C."/>
            <person name="Schumann P."/>
            <person name="Evtushenko L.I."/>
            <person name="Kublanov I.V."/>
        </authorList>
    </citation>
    <scope>NUCLEOTIDE SEQUENCE</scope>
    <source>
        <strain evidence="1">DSM 106290</strain>
    </source>
</reference>
<dbReference type="AlphaFoldDB" id="A0A895XGR7"/>
<dbReference type="KEGG" id="nav:JQS30_09675"/>
<gene>
    <name evidence="1" type="ORF">JQS30_09675</name>
</gene>
<dbReference type="Proteomes" id="UP000662939">
    <property type="component" value="Chromosome"/>
</dbReference>
<name>A0A895XGR7_9ACTN</name>
<keyword evidence="2" id="KW-1185">Reference proteome</keyword>
<evidence type="ECO:0000313" key="1">
    <source>
        <dbReference type="EMBL" id="QSB04087.1"/>
    </source>
</evidence>
<protein>
    <submittedName>
        <fullName evidence="1">Uncharacterized protein</fullName>
    </submittedName>
</protein>
<accession>A0A895XGR7</accession>
<proteinExistence type="predicted"/>
<dbReference type="RefSeq" id="WP_213170086.1">
    <property type="nucleotide sequence ID" value="NZ_CP070496.1"/>
</dbReference>
<organism evidence="1 2">
    <name type="scientific">Natronoglycomyces albus</name>
    <dbReference type="NCBI Taxonomy" id="2811108"/>
    <lineage>
        <taxon>Bacteria</taxon>
        <taxon>Bacillati</taxon>
        <taxon>Actinomycetota</taxon>
        <taxon>Actinomycetes</taxon>
        <taxon>Glycomycetales</taxon>
        <taxon>Glycomycetaceae</taxon>
        <taxon>Natronoglycomyces</taxon>
    </lineage>
</organism>
<dbReference type="EMBL" id="CP070496">
    <property type="protein sequence ID" value="QSB04087.1"/>
    <property type="molecule type" value="Genomic_DNA"/>
</dbReference>
<sequence length="110" mass="11723">MTAGDRSFDPDAAIDFSNDLKQAASDLDATSMTNLHSGVLSFMPAFGVPEIAQVNEQKYESAYRTVVTDMQTLLDNLSALADSIDEAVAAEAEAEEANTVELTNFSAALE</sequence>
<evidence type="ECO:0000313" key="2">
    <source>
        <dbReference type="Proteomes" id="UP000662939"/>
    </source>
</evidence>